<protein>
    <submittedName>
        <fullName evidence="1">Uncharacterized protein</fullName>
    </submittedName>
</protein>
<reference evidence="1" key="5">
    <citation type="journal article" date="2021" name="G3 (Bethesda)">
        <title>Aegilops tauschii genome assembly Aet v5.0 features greater sequence contiguity and improved annotation.</title>
        <authorList>
            <person name="Wang L."/>
            <person name="Zhu T."/>
            <person name="Rodriguez J.C."/>
            <person name="Deal K.R."/>
            <person name="Dubcovsky J."/>
            <person name="McGuire P.E."/>
            <person name="Lux T."/>
            <person name="Spannagl M."/>
            <person name="Mayer K.F.X."/>
            <person name="Baldrich P."/>
            <person name="Meyers B.C."/>
            <person name="Huo N."/>
            <person name="Gu Y.Q."/>
            <person name="Zhou H."/>
            <person name="Devos K.M."/>
            <person name="Bennetzen J.L."/>
            <person name="Unver T."/>
            <person name="Budak H."/>
            <person name="Gulick P.J."/>
            <person name="Galiba G."/>
            <person name="Kalapos B."/>
            <person name="Nelson D.R."/>
            <person name="Li P."/>
            <person name="You F.M."/>
            <person name="Luo M.C."/>
            <person name="Dvorak J."/>
        </authorList>
    </citation>
    <scope>NUCLEOTIDE SEQUENCE [LARGE SCALE GENOMIC DNA]</scope>
    <source>
        <strain evidence="1">cv. AL8/78</strain>
    </source>
</reference>
<reference evidence="2" key="1">
    <citation type="journal article" date="2014" name="Science">
        <title>Ancient hybridizations among the ancestral genomes of bread wheat.</title>
        <authorList>
            <consortium name="International Wheat Genome Sequencing Consortium,"/>
            <person name="Marcussen T."/>
            <person name="Sandve S.R."/>
            <person name="Heier L."/>
            <person name="Spannagl M."/>
            <person name="Pfeifer M."/>
            <person name="Jakobsen K.S."/>
            <person name="Wulff B.B."/>
            <person name="Steuernagel B."/>
            <person name="Mayer K.F."/>
            <person name="Olsen O.A."/>
        </authorList>
    </citation>
    <scope>NUCLEOTIDE SEQUENCE [LARGE SCALE GENOMIC DNA]</scope>
    <source>
        <strain evidence="2">cv. AL8/78</strain>
    </source>
</reference>
<sequence>ERMRASPWLVVHLHGGRRRTLAYAPHSGVWLTVHVQAPRHALPLNVRLVRSARGDRVCALSSSFLGTSACVSLKAPMVWRVDPVLAAVGDRIVALGGTCPLALADGEAAAAAEVHESGNWTTCDPLPSMLREYAAAAWLSAAVTGQRVYLTDTTTGWTSWFDPLMRRWGPTGCLRPDASVYTWGVAPGRAGAERLMLLGAKRDGEEANRVVVQAWEVDGDALDLSPGAAHDAMPAELSDRLFSHDEDHDELTTSGCPHRSGFAATQQEGTCTMRLSQPMGPCSTI</sequence>
<proteinExistence type="predicted"/>
<organism evidence="1 2">
    <name type="scientific">Aegilops tauschii subsp. strangulata</name>
    <name type="common">Goatgrass</name>
    <dbReference type="NCBI Taxonomy" id="200361"/>
    <lineage>
        <taxon>Eukaryota</taxon>
        <taxon>Viridiplantae</taxon>
        <taxon>Streptophyta</taxon>
        <taxon>Embryophyta</taxon>
        <taxon>Tracheophyta</taxon>
        <taxon>Spermatophyta</taxon>
        <taxon>Magnoliopsida</taxon>
        <taxon>Liliopsida</taxon>
        <taxon>Poales</taxon>
        <taxon>Poaceae</taxon>
        <taxon>BOP clade</taxon>
        <taxon>Pooideae</taxon>
        <taxon>Triticodae</taxon>
        <taxon>Triticeae</taxon>
        <taxon>Triticinae</taxon>
        <taxon>Aegilops</taxon>
    </lineage>
</organism>
<dbReference type="AlphaFoldDB" id="A0A452XI48"/>
<reference evidence="2" key="2">
    <citation type="journal article" date="2017" name="Nat. Plants">
        <title>The Aegilops tauschii genome reveals multiple impacts of transposons.</title>
        <authorList>
            <person name="Zhao G."/>
            <person name="Zou C."/>
            <person name="Li K."/>
            <person name="Wang K."/>
            <person name="Li T."/>
            <person name="Gao L."/>
            <person name="Zhang X."/>
            <person name="Wang H."/>
            <person name="Yang Z."/>
            <person name="Liu X."/>
            <person name="Jiang W."/>
            <person name="Mao L."/>
            <person name="Kong X."/>
            <person name="Jiao Y."/>
            <person name="Jia J."/>
        </authorList>
    </citation>
    <scope>NUCLEOTIDE SEQUENCE [LARGE SCALE GENOMIC DNA]</scope>
    <source>
        <strain evidence="2">cv. AL8/78</strain>
    </source>
</reference>
<evidence type="ECO:0000313" key="1">
    <source>
        <dbReference type="EnsemblPlants" id="AET1Gv20009300.1"/>
    </source>
</evidence>
<dbReference type="STRING" id="200361.A0A452XI48"/>
<reference evidence="1" key="3">
    <citation type="journal article" date="2017" name="Nature">
        <title>Genome sequence of the progenitor of the wheat D genome Aegilops tauschii.</title>
        <authorList>
            <person name="Luo M.C."/>
            <person name="Gu Y.Q."/>
            <person name="Puiu D."/>
            <person name="Wang H."/>
            <person name="Twardziok S.O."/>
            <person name="Deal K.R."/>
            <person name="Huo N."/>
            <person name="Zhu T."/>
            <person name="Wang L."/>
            <person name="Wang Y."/>
            <person name="McGuire P.E."/>
            <person name="Liu S."/>
            <person name="Long H."/>
            <person name="Ramasamy R.K."/>
            <person name="Rodriguez J.C."/>
            <person name="Van S.L."/>
            <person name="Yuan L."/>
            <person name="Wang Z."/>
            <person name="Xia Z."/>
            <person name="Xiao L."/>
            <person name="Anderson O.D."/>
            <person name="Ouyang S."/>
            <person name="Liang Y."/>
            <person name="Zimin A.V."/>
            <person name="Pertea G."/>
            <person name="Qi P."/>
            <person name="Bennetzen J.L."/>
            <person name="Dai X."/>
            <person name="Dawson M.W."/>
            <person name="Muller H.G."/>
            <person name="Kugler K."/>
            <person name="Rivarola-Duarte L."/>
            <person name="Spannagl M."/>
            <person name="Mayer K.F.X."/>
            <person name="Lu F.H."/>
            <person name="Bevan M.W."/>
            <person name="Leroy P."/>
            <person name="Li P."/>
            <person name="You F.M."/>
            <person name="Sun Q."/>
            <person name="Liu Z."/>
            <person name="Lyons E."/>
            <person name="Wicker T."/>
            <person name="Salzberg S.L."/>
            <person name="Devos K.M."/>
            <person name="Dvorak J."/>
        </authorList>
    </citation>
    <scope>NUCLEOTIDE SEQUENCE [LARGE SCALE GENOMIC DNA]</scope>
    <source>
        <strain evidence="1">cv. AL8/78</strain>
    </source>
</reference>
<evidence type="ECO:0000313" key="2">
    <source>
        <dbReference type="Proteomes" id="UP000015105"/>
    </source>
</evidence>
<dbReference type="Proteomes" id="UP000015105">
    <property type="component" value="Chromosome 1D"/>
</dbReference>
<name>A0A452XI48_AEGTS</name>
<dbReference type="Gramene" id="AET1Gv20009300.1">
    <property type="protein sequence ID" value="AET1Gv20009300.1"/>
    <property type="gene ID" value="AET1Gv20009300"/>
</dbReference>
<accession>A0A452XI48</accession>
<keyword evidence="2" id="KW-1185">Reference proteome</keyword>
<reference evidence="1" key="4">
    <citation type="submission" date="2019-03" db="UniProtKB">
        <authorList>
            <consortium name="EnsemblPlants"/>
        </authorList>
    </citation>
    <scope>IDENTIFICATION</scope>
</reference>
<dbReference type="EnsemblPlants" id="AET1Gv20009300.1">
    <property type="protein sequence ID" value="AET1Gv20009300.1"/>
    <property type="gene ID" value="AET1Gv20009300"/>
</dbReference>